<feature type="compositionally biased region" description="Basic and acidic residues" evidence="3">
    <location>
        <begin position="644"/>
        <end position="656"/>
    </location>
</feature>
<dbReference type="GO" id="GO:0003677">
    <property type="term" value="F:DNA binding"/>
    <property type="evidence" value="ECO:0007669"/>
    <property type="project" value="InterPro"/>
</dbReference>
<evidence type="ECO:0000313" key="9">
    <source>
        <dbReference type="Proteomes" id="UP000327044"/>
    </source>
</evidence>
<keyword evidence="2" id="KW-0539">Nucleus</keyword>
<reference evidence="8" key="3">
    <citation type="submission" date="2019-08" db="EMBL/GenBank/DDBJ databases">
        <authorList>
            <consortium name="Photinus pyralis genome working group"/>
            <person name="Fallon T.R."/>
            <person name="Sander Lower S.E."/>
            <person name="Weng J.-K."/>
        </authorList>
    </citation>
    <scope>NUCLEOTIDE SEQUENCE</scope>
    <source>
        <strain evidence="8">1611_PpyrPB1</strain>
        <tissue evidence="8">Whole body</tissue>
    </source>
</reference>
<dbReference type="Proteomes" id="UP000327044">
    <property type="component" value="Unassembled WGS sequence"/>
</dbReference>
<evidence type="ECO:0000313" key="7">
    <source>
        <dbReference type="EMBL" id="JAV79447.1"/>
    </source>
</evidence>
<dbReference type="OrthoDB" id="8951118at2759"/>
<dbReference type="InParanoid" id="A0A1Y1M806"/>
<feature type="compositionally biased region" description="Basic and acidic residues" evidence="3">
    <location>
        <begin position="608"/>
        <end position="635"/>
    </location>
</feature>
<feature type="domain" description="ARID" evidence="4">
    <location>
        <begin position="1454"/>
        <end position="1546"/>
    </location>
</feature>
<reference evidence="8 9" key="2">
    <citation type="journal article" date="2018" name="Elife">
        <title>Firefly genomes illuminate parallel origins of bioluminescence in beetles.</title>
        <authorList>
            <person name="Fallon T.R."/>
            <person name="Lower S.E."/>
            <person name="Chang C.H."/>
            <person name="Bessho-Uehara M."/>
            <person name="Martin G.J."/>
            <person name="Bewick A.J."/>
            <person name="Behringer M."/>
            <person name="Debat H.J."/>
            <person name="Wong I."/>
            <person name="Day J.C."/>
            <person name="Suvorov A."/>
            <person name="Silva C.J."/>
            <person name="Stanger-Hall K.F."/>
            <person name="Hall D.W."/>
            <person name="Schmitz R.J."/>
            <person name="Nelson D.R."/>
            <person name="Lewis S.M."/>
            <person name="Shigenobu S."/>
            <person name="Bybee S.M."/>
            <person name="Larracuente A.M."/>
            <person name="Oba Y."/>
            <person name="Weng J.K."/>
        </authorList>
    </citation>
    <scope>NUCLEOTIDE SEQUENCE [LARGE SCALE GENOMIC DNA]</scope>
    <source>
        <strain evidence="8">1611_PpyrPB1</strain>
        <tissue evidence="8">Whole body</tissue>
    </source>
</reference>
<dbReference type="SMART" id="SM00558">
    <property type="entry name" value="JmjC"/>
    <property type="match status" value="1"/>
</dbReference>
<dbReference type="PANTHER" id="PTHR10694:SF113">
    <property type="entry name" value="PROTEIN JUMONJI"/>
    <property type="match status" value="1"/>
</dbReference>
<dbReference type="GO" id="GO:0000785">
    <property type="term" value="C:chromatin"/>
    <property type="evidence" value="ECO:0007669"/>
    <property type="project" value="TreeGrafter"/>
</dbReference>
<feature type="region of interest" description="Disordered" evidence="3">
    <location>
        <begin position="500"/>
        <end position="526"/>
    </location>
</feature>
<dbReference type="FunFam" id="1.10.150.60:FF:000012">
    <property type="entry name" value="Blast:Protein Jumonji"/>
    <property type="match status" value="1"/>
</dbReference>
<dbReference type="Pfam" id="PF02373">
    <property type="entry name" value="JmjC"/>
    <property type="match status" value="1"/>
</dbReference>
<gene>
    <name evidence="8" type="ORF">PPYR_09965</name>
</gene>
<evidence type="ECO:0000256" key="3">
    <source>
        <dbReference type="SAM" id="MobiDB-lite"/>
    </source>
</evidence>
<dbReference type="InterPro" id="IPR004198">
    <property type="entry name" value="Znf_C5HC2"/>
</dbReference>
<evidence type="ECO:0008006" key="10">
    <source>
        <dbReference type="Google" id="ProtNLM"/>
    </source>
</evidence>
<dbReference type="PROSITE" id="PS51011">
    <property type="entry name" value="ARID"/>
    <property type="match status" value="1"/>
</dbReference>
<feature type="region of interest" description="Disordered" evidence="3">
    <location>
        <begin position="1311"/>
        <end position="1357"/>
    </location>
</feature>
<comment type="subcellular location">
    <subcellularLocation>
        <location evidence="1">Nucleus</location>
    </subcellularLocation>
</comment>
<evidence type="ECO:0000259" key="5">
    <source>
        <dbReference type="PROSITE" id="PS51183"/>
    </source>
</evidence>
<accession>A0A1Y1M806</accession>
<feature type="compositionally biased region" description="Low complexity" evidence="3">
    <location>
        <begin position="1146"/>
        <end position="1162"/>
    </location>
</feature>
<organism evidence="7">
    <name type="scientific">Photinus pyralis</name>
    <name type="common">Common eastern firefly</name>
    <name type="synonym">Lampyris pyralis</name>
    <dbReference type="NCBI Taxonomy" id="7054"/>
    <lineage>
        <taxon>Eukaryota</taxon>
        <taxon>Metazoa</taxon>
        <taxon>Ecdysozoa</taxon>
        <taxon>Arthropoda</taxon>
        <taxon>Hexapoda</taxon>
        <taxon>Insecta</taxon>
        <taxon>Pterygota</taxon>
        <taxon>Neoptera</taxon>
        <taxon>Endopterygota</taxon>
        <taxon>Coleoptera</taxon>
        <taxon>Polyphaga</taxon>
        <taxon>Elateriformia</taxon>
        <taxon>Elateroidea</taxon>
        <taxon>Lampyridae</taxon>
        <taxon>Lampyrinae</taxon>
        <taxon>Photinus</taxon>
    </lineage>
</organism>
<feature type="domain" description="JmjN" evidence="5">
    <location>
        <begin position="1390"/>
        <end position="1431"/>
    </location>
</feature>
<dbReference type="PROSITE" id="PS51184">
    <property type="entry name" value="JMJC"/>
    <property type="match status" value="1"/>
</dbReference>
<dbReference type="PROSITE" id="PS51183">
    <property type="entry name" value="JMJN"/>
    <property type="match status" value="1"/>
</dbReference>
<dbReference type="InterPro" id="IPR036431">
    <property type="entry name" value="ARID_dom_sf"/>
</dbReference>
<keyword evidence="9" id="KW-1185">Reference proteome</keyword>
<name>A0A1Y1M806_PHOPY</name>
<feature type="compositionally biased region" description="Basic and acidic residues" evidence="3">
    <location>
        <begin position="706"/>
        <end position="717"/>
    </location>
</feature>
<evidence type="ECO:0000256" key="2">
    <source>
        <dbReference type="ARBA" id="ARBA00023242"/>
    </source>
</evidence>
<proteinExistence type="predicted"/>
<dbReference type="Gene3D" id="1.10.150.60">
    <property type="entry name" value="ARID DNA-binding domain"/>
    <property type="match status" value="1"/>
</dbReference>
<sequence>MKDRDSGNKMVISKKDIKRKRKTNNVSCNLLDDAPKRTKVQAQRKFAQGSNVSSPVITPVKEIEKQERQRVDVIPEPQELLPINRPHTEDFLTFLCFRGTTMLPPNLSFFNAAPVDSHVHVQPLQKEPITVIPPIANIGTRSAAGGSERPFIAFGVRKRADPILVTKHMDKKRRHALALQALRRKYQEQKMAKIRAVTISKLSEKVTSKSVVRTRSISKNESNTIKKTIPQKTKVKIISTKHVKVTTRSSIKNPLRTTFTTPIRSTIQKKMCLRSFRGRFIQRELTIKKSKRKNTTKIIKKVQTRQTREISSEFSSDDDQPLKSFKVNKPNKVVTKKRVVPSKKPSEMSFRVTRAHPVLLKNHEQGFKRKIHMVRSTLNPKLPYVKLTAPKLLATKHKSQLDEKQSVLGKLRNKEKVLNLRARKVCEMKKKSGDDKKKSDVSQNDEKDCLVERKVKKLITTQKITPERITRTAITSVPAKNLQKKMTCVSSDVKKADSLKSAGKVGGTKKTEPEANKVKHEGSCKQSVEPTEKLQKLKEKTEIECIKPSDQFRVILQKDIHAVIGNAKDVCKASGKVKVETVTDVPKLTQPKAQTEILLELEKSKVDETSVAKVEAEPAKKTPVKLDSKAVKPKPETLPPSTSKKVDIEKDSKKADATPTDQKQQMEVADVPAVKDVQSTGKTDGIVKNVPEKNTTIPDTLKGSKNKPEKLEAKPIKKKLANCEEPRISQRPTRKTKEAAAIYMEILGHKLVNEDGMDEDNISIDSFPELPNVRKTEQRENELKAIAKSKNHDLSEVEVQKVEDELKCVELSKVECTDMTKIDDNKLDALISNPTPEVPRVLEVVKRVTRGTVQSKSIPDYSDSEDSLKQKVPYKVKVKKTDTGKSKTKLPMDSYSEESSISKLNVAKKVPEKIANIFSDSDEEPLSKLTKVKSQSEKLSDVQTKKEVDTTLTLSGKPKRECTKRPQNYLPLFSSSEDEEKYYNRFTKLETVKSKKVQSKCVSTTSADLLCKDVDKRFGKGKVNMSTEQIEQWLKDSALAGSSIKKEDLYKFDEKSADYAFDGSDSNCKDEGKKLAKMQAVPAPKDETSPPKSFKADTSQCNQKIAEKKTIFRKEPRTSVPKVNAFSANNESSVYAFEADSEDVVSTPFRRPSRRPSSTGTSRSEDSSKVDESSKSKFRYPPPLKQDSAKAANKQEVSLMLSTDESNSASIAVQLDINTAEVVVNAENAQSDREDGEQLFYIPLQPGKQSSSQVIQGVAVKLGTKGANGPNQRVVMSAKLVTHNPMEVQKLVEKPLVTMTSMYPPASTVQKAKATDGKSYLKAGAPSKSSDYSDDGKYKIPSSPSASSSSSTKVTKRQCVKTRVRPLELCNPIVTNEFPKGDRSPMVVEAPTFYPNEKEFQDPLEYIQKIRVHAEQFGICRIVPPSNFKPECKVADDMRFTAYNQYVHKMLHRWGPNFKEFMAISKYLETQNITLTHPPWIGGMEIDLPRLYQIVQNLGGLKEVIEKKKWPKVSELLKIPKSAQDRVTKLDDIYCKYLLPYDTLAIAEREKLFDEVETEWAKRESKTLLKSQQNINARDDASTCSDNDSNDESDECIVKGRSMALNAFYRIARNTMCMWFKTMDPAAHEVEQEFWKHVTVKQNHICVHSGSIDSGNWGYGFAVSKNSPFARHAWNLKVLTNNSASILRSMGPVMGVTVPTLHVGMVFSACCWYRDPHSLPWIEYLHTGGNKIWYGIPDSMSELFRSALLKLVPNYCRNKSLWLPSDTAMVPPSLLVENKVSLCRVIQEPGQFIVVFPKAFTSSLCTGYVVSESVYFAPINWLQRAQAVFNELQNNCEPSMFSLEKLIISIANDARSSVEVLKLIIPIIEAFCDKEKSSIGKLTQLGLTIKERFPLPETSVKKRKQMQSDNGDYECDVCCTNLFISWVIYSQDGAVYCLNHAIESIESKQIDAESCKLFFTYNESELVGLIEKVKNVIDVKMLKKAACKNV</sequence>
<protein>
    <recommendedName>
        <fullName evidence="10">Protein Jumonji</fullName>
    </recommendedName>
</protein>
<feature type="domain" description="JmjC" evidence="6">
    <location>
        <begin position="1668"/>
        <end position="1833"/>
    </location>
</feature>
<dbReference type="Pfam" id="PF02928">
    <property type="entry name" value="zf-C5HC2"/>
    <property type="match status" value="1"/>
</dbReference>
<dbReference type="FunCoup" id="A0A1Y1M806">
    <property type="interactions" value="1704"/>
</dbReference>
<evidence type="ECO:0000259" key="4">
    <source>
        <dbReference type="PROSITE" id="PS51011"/>
    </source>
</evidence>
<reference evidence="7" key="1">
    <citation type="journal article" date="2016" name="Sci. Rep.">
        <title>Molecular characterization of firefly nuptial gifts: a multi-omics approach sheds light on postcopulatory sexual selection.</title>
        <authorList>
            <person name="Al-Wathiqui N."/>
            <person name="Fallon T.R."/>
            <person name="South A."/>
            <person name="Weng J.K."/>
            <person name="Lewis S.M."/>
        </authorList>
    </citation>
    <scope>NUCLEOTIDE SEQUENCE</scope>
</reference>
<dbReference type="PANTHER" id="PTHR10694">
    <property type="entry name" value="LYSINE-SPECIFIC DEMETHYLASE"/>
    <property type="match status" value="1"/>
</dbReference>
<feature type="region of interest" description="Disordered" evidence="3">
    <location>
        <begin position="608"/>
        <end position="717"/>
    </location>
</feature>
<dbReference type="SMART" id="SM00501">
    <property type="entry name" value="BRIGHT"/>
    <property type="match status" value="1"/>
</dbReference>
<feature type="compositionally biased region" description="Low complexity" evidence="3">
    <location>
        <begin position="1339"/>
        <end position="1351"/>
    </location>
</feature>
<dbReference type="GO" id="GO:0010468">
    <property type="term" value="P:regulation of gene expression"/>
    <property type="evidence" value="ECO:0007669"/>
    <property type="project" value="TreeGrafter"/>
</dbReference>
<dbReference type="InterPro" id="IPR001606">
    <property type="entry name" value="ARID_dom"/>
</dbReference>
<evidence type="ECO:0000256" key="1">
    <source>
        <dbReference type="ARBA" id="ARBA00004123"/>
    </source>
</evidence>
<evidence type="ECO:0000259" key="6">
    <source>
        <dbReference type="PROSITE" id="PS51184"/>
    </source>
</evidence>
<feature type="region of interest" description="Disordered" evidence="3">
    <location>
        <begin position="1137"/>
        <end position="1192"/>
    </location>
</feature>
<dbReference type="SMART" id="SM00545">
    <property type="entry name" value="JmjN"/>
    <property type="match status" value="1"/>
</dbReference>
<dbReference type="InterPro" id="IPR003349">
    <property type="entry name" value="JmjN"/>
</dbReference>
<dbReference type="GO" id="GO:0005634">
    <property type="term" value="C:nucleus"/>
    <property type="evidence" value="ECO:0007669"/>
    <property type="project" value="UniProtKB-SubCell"/>
</dbReference>
<dbReference type="Pfam" id="PF02375">
    <property type="entry name" value="JmjN"/>
    <property type="match status" value="1"/>
</dbReference>
<dbReference type="EMBL" id="GEZM01042957">
    <property type="protein sequence ID" value="JAV79447.1"/>
    <property type="molecule type" value="Transcribed_RNA"/>
</dbReference>
<feature type="compositionally biased region" description="Basic and acidic residues" evidence="3">
    <location>
        <begin position="1105"/>
        <end position="1117"/>
    </location>
</feature>
<dbReference type="Gene3D" id="2.60.120.650">
    <property type="entry name" value="Cupin"/>
    <property type="match status" value="1"/>
</dbReference>
<feature type="compositionally biased region" description="Basic and acidic residues" evidence="3">
    <location>
        <begin position="509"/>
        <end position="523"/>
    </location>
</feature>
<evidence type="ECO:0000313" key="8">
    <source>
        <dbReference type="EMBL" id="KAB0795904.1"/>
    </source>
</evidence>
<dbReference type="InterPro" id="IPR003347">
    <property type="entry name" value="JmjC_dom"/>
</dbReference>
<dbReference type="SUPFAM" id="SSF46774">
    <property type="entry name" value="ARID-like"/>
    <property type="match status" value="1"/>
</dbReference>
<dbReference type="CDD" id="cd16870">
    <property type="entry name" value="ARID_JARD2"/>
    <property type="match status" value="1"/>
</dbReference>
<feature type="compositionally biased region" description="Basic and acidic residues" evidence="3">
    <location>
        <begin position="1163"/>
        <end position="1175"/>
    </location>
</feature>
<dbReference type="SMART" id="SM01014">
    <property type="entry name" value="ARID"/>
    <property type="match status" value="1"/>
</dbReference>
<feature type="region of interest" description="Disordered" evidence="3">
    <location>
        <begin position="1063"/>
        <end position="1125"/>
    </location>
</feature>
<dbReference type="EMBL" id="VVIM01000007">
    <property type="protein sequence ID" value="KAB0795904.1"/>
    <property type="molecule type" value="Genomic_DNA"/>
</dbReference>
<dbReference type="Pfam" id="PF01388">
    <property type="entry name" value="ARID"/>
    <property type="match status" value="1"/>
</dbReference>
<dbReference type="SUPFAM" id="SSF51197">
    <property type="entry name" value="Clavaminate synthase-like"/>
    <property type="match status" value="1"/>
</dbReference>
<feature type="region of interest" description="Disordered" evidence="3">
    <location>
        <begin position="1"/>
        <end position="24"/>
    </location>
</feature>
<dbReference type="GO" id="GO:0006338">
    <property type="term" value="P:chromatin remodeling"/>
    <property type="evidence" value="ECO:0007669"/>
    <property type="project" value="TreeGrafter"/>
</dbReference>